<dbReference type="AlphaFoldDB" id="A0A4V6D260"/>
<evidence type="ECO:0000313" key="1">
    <source>
        <dbReference type="EMBL" id="TKV97295.1"/>
    </source>
</evidence>
<dbReference type="Gramene" id="TKV97295">
    <property type="protein sequence ID" value="TKV97295"/>
    <property type="gene ID" value="SEVIR_9G484750v2"/>
</dbReference>
<keyword evidence="2" id="KW-1185">Reference proteome</keyword>
<accession>A0A4V6D260</accession>
<protein>
    <submittedName>
        <fullName evidence="1">Uncharacterized protein</fullName>
    </submittedName>
</protein>
<evidence type="ECO:0000313" key="2">
    <source>
        <dbReference type="Proteomes" id="UP000298652"/>
    </source>
</evidence>
<dbReference type="Proteomes" id="UP000298652">
    <property type="component" value="Chromosome 9"/>
</dbReference>
<organism evidence="1 2">
    <name type="scientific">Setaria viridis</name>
    <name type="common">Green bristlegrass</name>
    <name type="synonym">Setaria italica subsp. viridis</name>
    <dbReference type="NCBI Taxonomy" id="4556"/>
    <lineage>
        <taxon>Eukaryota</taxon>
        <taxon>Viridiplantae</taxon>
        <taxon>Streptophyta</taxon>
        <taxon>Embryophyta</taxon>
        <taxon>Tracheophyta</taxon>
        <taxon>Spermatophyta</taxon>
        <taxon>Magnoliopsida</taxon>
        <taxon>Liliopsida</taxon>
        <taxon>Poales</taxon>
        <taxon>Poaceae</taxon>
        <taxon>PACMAD clade</taxon>
        <taxon>Panicoideae</taxon>
        <taxon>Panicodae</taxon>
        <taxon>Paniceae</taxon>
        <taxon>Cenchrinae</taxon>
        <taxon>Setaria</taxon>
    </lineage>
</organism>
<sequence>MRLEGDFRKITTTVQICKAPRSCQIDHVGIQANHKAPIMRQSSITQMKHPAKIGRSRPTLSV</sequence>
<name>A0A4V6D260_SETVI</name>
<dbReference type="EMBL" id="CM016560">
    <property type="protein sequence ID" value="TKV97295.1"/>
    <property type="molecule type" value="Genomic_DNA"/>
</dbReference>
<reference evidence="1" key="1">
    <citation type="submission" date="2019-03" db="EMBL/GenBank/DDBJ databases">
        <title>WGS assembly of Setaria viridis.</title>
        <authorList>
            <person name="Huang P."/>
            <person name="Jenkins J."/>
            <person name="Grimwood J."/>
            <person name="Barry K."/>
            <person name="Healey A."/>
            <person name="Mamidi S."/>
            <person name="Sreedasyam A."/>
            <person name="Shu S."/>
            <person name="Feldman M."/>
            <person name="Wu J."/>
            <person name="Yu Y."/>
            <person name="Chen C."/>
            <person name="Johnson J."/>
            <person name="Rokhsar D."/>
            <person name="Baxter I."/>
            <person name="Schmutz J."/>
            <person name="Brutnell T."/>
            <person name="Kellogg E."/>
        </authorList>
    </citation>
    <scope>NUCLEOTIDE SEQUENCE [LARGE SCALE GENOMIC DNA]</scope>
</reference>
<proteinExistence type="predicted"/>
<gene>
    <name evidence="1" type="ORF">SEVIR_9G484750v2</name>
</gene>